<keyword evidence="1" id="KW-0812">Transmembrane</keyword>
<feature type="transmembrane region" description="Helical" evidence="1">
    <location>
        <begin position="55"/>
        <end position="78"/>
    </location>
</feature>
<dbReference type="Pfam" id="PF25637">
    <property type="entry name" value="DUF7942"/>
    <property type="match status" value="1"/>
</dbReference>
<reference evidence="3" key="1">
    <citation type="journal article" date="2019" name="Int. J. Syst. Evol. Microbiol.">
        <title>The Global Catalogue of Microorganisms (GCM) 10K type strain sequencing project: providing services to taxonomists for standard genome sequencing and annotation.</title>
        <authorList>
            <consortium name="The Broad Institute Genomics Platform"/>
            <consortium name="The Broad Institute Genome Sequencing Center for Infectious Disease"/>
            <person name="Wu L."/>
            <person name="Ma J."/>
        </authorList>
    </citation>
    <scope>NUCLEOTIDE SEQUENCE [LARGE SCALE GENOMIC DNA]</scope>
    <source>
        <strain evidence="3">JCM 13852</strain>
    </source>
</reference>
<sequence length="150" mass="16693">MSKGLLVAGTWEIRRVIEDATSDWTSRVYLGIVAVLAIWASAGGLGLVDSSWTVRFLAVILCMPWTFAVFVMISLSHVEEWLLGHSFYHEAPAWLFEPLWTVFWLSAALANARIIAALSRSASRRPGVSPFLVPMGLLAFFSLIVLIWRA</sequence>
<feature type="transmembrane region" description="Helical" evidence="1">
    <location>
        <begin position="128"/>
        <end position="148"/>
    </location>
</feature>
<comment type="caution">
    <text evidence="2">The sequence shown here is derived from an EMBL/GenBank/DDBJ whole genome shotgun (WGS) entry which is preliminary data.</text>
</comment>
<gene>
    <name evidence="2" type="ORF">ACFP2V_37850</name>
</gene>
<dbReference type="EMBL" id="JBHSPC010000167">
    <property type="protein sequence ID" value="MFC5675613.1"/>
    <property type="molecule type" value="Genomic_DNA"/>
</dbReference>
<evidence type="ECO:0000256" key="1">
    <source>
        <dbReference type="SAM" id="Phobius"/>
    </source>
</evidence>
<keyword evidence="1" id="KW-1133">Transmembrane helix</keyword>
<dbReference type="Proteomes" id="UP001596183">
    <property type="component" value="Unassembled WGS sequence"/>
</dbReference>
<protein>
    <submittedName>
        <fullName evidence="2">Uncharacterized protein</fullName>
    </submittedName>
</protein>
<dbReference type="RefSeq" id="WP_381221027.1">
    <property type="nucleotide sequence ID" value="NZ_JBHSPC010000167.1"/>
</dbReference>
<keyword evidence="3" id="KW-1185">Reference proteome</keyword>
<keyword evidence="1" id="KW-0472">Membrane</keyword>
<evidence type="ECO:0000313" key="2">
    <source>
        <dbReference type="EMBL" id="MFC5675613.1"/>
    </source>
</evidence>
<organism evidence="2 3">
    <name type="scientific">Streptomyces incanus</name>
    <dbReference type="NCBI Taxonomy" id="887453"/>
    <lineage>
        <taxon>Bacteria</taxon>
        <taxon>Bacillati</taxon>
        <taxon>Actinomycetota</taxon>
        <taxon>Actinomycetes</taxon>
        <taxon>Kitasatosporales</taxon>
        <taxon>Streptomycetaceae</taxon>
        <taxon>Streptomyces</taxon>
    </lineage>
</organism>
<name>A0ABW0XYQ0_9ACTN</name>
<feature type="transmembrane region" description="Helical" evidence="1">
    <location>
        <begin position="98"/>
        <end position="116"/>
    </location>
</feature>
<proteinExistence type="predicted"/>
<dbReference type="InterPro" id="IPR057702">
    <property type="entry name" value="DUF7942"/>
</dbReference>
<feature type="transmembrane region" description="Helical" evidence="1">
    <location>
        <begin position="28"/>
        <end position="48"/>
    </location>
</feature>
<evidence type="ECO:0000313" key="3">
    <source>
        <dbReference type="Proteomes" id="UP001596183"/>
    </source>
</evidence>
<accession>A0ABW0XYQ0</accession>